<reference evidence="1 2" key="2">
    <citation type="journal article" date="2016" name="Sci. Rep.">
        <title>The genome of Rhizobiales bacteria in predatory ants reveals urease gene functions but no genes for nitrogen fixation.</title>
        <authorList>
            <person name="Neuvonen M.M."/>
            <person name="Tamarit D."/>
            <person name="Naslund K."/>
            <person name="Liebig J."/>
            <person name="Feldhaar H."/>
            <person name="Moran N.A."/>
            <person name="Guy L."/>
            <person name="Andersson S.G."/>
        </authorList>
    </citation>
    <scope>NUCLEOTIDE SEQUENCE [LARGE SCALE GENOMIC DNA]</scope>
    <source>
        <strain evidence="1 2">Hsal</strain>
    </source>
</reference>
<dbReference type="AlphaFoldDB" id="A0A1U9JWV5"/>
<keyword evidence="2" id="KW-1185">Reference proteome</keyword>
<protein>
    <submittedName>
        <fullName evidence="1">Uncharacterized protein</fullName>
    </submittedName>
</protein>
<evidence type="ECO:0000313" key="2">
    <source>
        <dbReference type="Proteomes" id="UP000188912"/>
    </source>
</evidence>
<evidence type="ECO:0000313" key="1">
    <source>
        <dbReference type="EMBL" id="AQS42344.1"/>
    </source>
</evidence>
<organism evidence="1 2">
    <name type="scientific">Candidatus Tokpelaia hoelldobleri</name>
    <dbReference type="NCBI Taxonomy" id="1902579"/>
    <lineage>
        <taxon>Bacteria</taxon>
        <taxon>Pseudomonadati</taxon>
        <taxon>Pseudomonadota</taxon>
        <taxon>Alphaproteobacteria</taxon>
        <taxon>Hyphomicrobiales</taxon>
        <taxon>Candidatus Tokpelaia</taxon>
    </lineage>
</organism>
<dbReference type="Proteomes" id="UP000188912">
    <property type="component" value="Chromosome"/>
</dbReference>
<sequence length="105" mass="12537">MKIKDKYGFIGYVFQIYWNDEETLFSVLFKGEGGLMHQKQSDVEIIDPRINYKTIFHPDGSWNIIVHWALAENKLLSRLYELEKEAYLEFLKIIKEEGLVEPDFY</sequence>
<gene>
    <name evidence="1" type="ORF">BHV28_16680</name>
</gene>
<reference evidence="1 2" key="1">
    <citation type="journal article" date="2010" name="Science">
        <title>Genomic comparison of the ants Camponotus floridanus and Harpegnathos saltator.</title>
        <authorList>
            <person name="Bonasio R."/>
            <person name="Zhang G."/>
            <person name="Ye C."/>
            <person name="Mutti N.S."/>
            <person name="Fang X."/>
            <person name="Qin N."/>
            <person name="Donahue G."/>
            <person name="Yang P."/>
            <person name="Li Q."/>
            <person name="Li C."/>
            <person name="Zhang P."/>
            <person name="Huang Z."/>
            <person name="Berger S.L."/>
            <person name="Reinberg D."/>
            <person name="Wang J."/>
            <person name="Liebig J."/>
        </authorList>
    </citation>
    <scope>NUCLEOTIDE SEQUENCE [LARGE SCALE GENOMIC DNA]</scope>
    <source>
        <strain evidence="1 2">Hsal</strain>
    </source>
</reference>
<proteinExistence type="predicted"/>
<dbReference type="STRING" id="1902579.BHV28_16680"/>
<dbReference type="EMBL" id="CP017315">
    <property type="protein sequence ID" value="AQS42344.1"/>
    <property type="molecule type" value="Genomic_DNA"/>
</dbReference>
<accession>A0A1U9JWV5</accession>
<dbReference type="KEGG" id="thd:BHV28_16680"/>
<name>A0A1U9JWV5_9HYPH</name>